<dbReference type="RefSeq" id="WP_246017305.1">
    <property type="nucleotide sequence ID" value="NZ_RBKT01000001.1"/>
</dbReference>
<organism evidence="3 4">
    <name type="scientific">Micromonospora pisi</name>
    <dbReference type="NCBI Taxonomy" id="589240"/>
    <lineage>
        <taxon>Bacteria</taxon>
        <taxon>Bacillati</taxon>
        <taxon>Actinomycetota</taxon>
        <taxon>Actinomycetes</taxon>
        <taxon>Micromonosporales</taxon>
        <taxon>Micromonosporaceae</taxon>
        <taxon>Micromonospora</taxon>
    </lineage>
</organism>
<sequence>MALGDGGDRRAGGTGEPAVGDAGDPVVGGAGDRSASARQAQHWLLTVVPAFPLLLLVLRLWHLSRQDLSTMLLLVQYVSPLGLLSALLITLVWVLPLAVLVVAALGTLLWVSAPDRFDPERSLLARTTVRIPDWVVMAAVLLALLTWQLRFLPSLLMLALSILGLRTRRRYADDRLRVRLVCVVLPICVALLAGFWLAPAVIDAVRAGELVTVALLGVPLLLAVFLTGPIPRRVAPPLTRWVLIAAALTAPFVLGAIFLRAPILPTVAVELLPVGAAEGDQPDTVLIGRVITVDDRNTTLLDRRGLVRFVRNDQVWSQTLCPELEQVPYSVVRVRGWHVEETALEWAIPRRTPVDADPRCAGRLAEIQTNPHQSVTR</sequence>
<dbReference type="Proteomes" id="UP000277671">
    <property type="component" value="Unassembled WGS sequence"/>
</dbReference>
<comment type="caution">
    <text evidence="3">The sequence shown here is derived from an EMBL/GenBank/DDBJ whole genome shotgun (WGS) entry which is preliminary data.</text>
</comment>
<dbReference type="EMBL" id="RBKT01000001">
    <property type="protein sequence ID" value="RKR91438.1"/>
    <property type="molecule type" value="Genomic_DNA"/>
</dbReference>
<gene>
    <name evidence="3" type="ORF">BDK92_5834</name>
</gene>
<evidence type="ECO:0000256" key="2">
    <source>
        <dbReference type="SAM" id="Phobius"/>
    </source>
</evidence>
<feature type="transmembrane region" description="Helical" evidence="2">
    <location>
        <begin position="241"/>
        <end position="259"/>
    </location>
</feature>
<keyword evidence="2" id="KW-0812">Transmembrane</keyword>
<name>A0A495JSE1_9ACTN</name>
<keyword evidence="2" id="KW-1133">Transmembrane helix</keyword>
<feature type="transmembrane region" description="Helical" evidence="2">
    <location>
        <begin position="81"/>
        <end position="111"/>
    </location>
</feature>
<protein>
    <submittedName>
        <fullName evidence="3">Uncharacterized protein</fullName>
    </submittedName>
</protein>
<feature type="transmembrane region" description="Helical" evidence="2">
    <location>
        <begin position="123"/>
        <end position="145"/>
    </location>
</feature>
<keyword evidence="4" id="KW-1185">Reference proteome</keyword>
<evidence type="ECO:0000313" key="3">
    <source>
        <dbReference type="EMBL" id="RKR91438.1"/>
    </source>
</evidence>
<keyword evidence="2" id="KW-0472">Membrane</keyword>
<evidence type="ECO:0000256" key="1">
    <source>
        <dbReference type="SAM" id="MobiDB-lite"/>
    </source>
</evidence>
<feature type="transmembrane region" description="Helical" evidence="2">
    <location>
        <begin position="210"/>
        <end position="229"/>
    </location>
</feature>
<evidence type="ECO:0000313" key="4">
    <source>
        <dbReference type="Proteomes" id="UP000277671"/>
    </source>
</evidence>
<proteinExistence type="predicted"/>
<feature type="compositionally biased region" description="Basic and acidic residues" evidence="1">
    <location>
        <begin position="1"/>
        <end position="11"/>
    </location>
</feature>
<feature type="region of interest" description="Disordered" evidence="1">
    <location>
        <begin position="1"/>
        <end position="32"/>
    </location>
</feature>
<reference evidence="3 4" key="1">
    <citation type="submission" date="2018-10" db="EMBL/GenBank/DDBJ databases">
        <title>Sequencing the genomes of 1000 actinobacteria strains.</title>
        <authorList>
            <person name="Klenk H.-P."/>
        </authorList>
    </citation>
    <scope>NUCLEOTIDE SEQUENCE [LARGE SCALE GENOMIC DNA]</scope>
    <source>
        <strain evidence="3 4">DSM 45175</strain>
    </source>
</reference>
<feature type="transmembrane region" description="Helical" evidence="2">
    <location>
        <begin position="43"/>
        <end position="61"/>
    </location>
</feature>
<accession>A0A495JSE1</accession>
<feature type="transmembrane region" description="Helical" evidence="2">
    <location>
        <begin position="180"/>
        <end position="198"/>
    </location>
</feature>
<dbReference type="AlphaFoldDB" id="A0A495JSE1"/>